<evidence type="ECO:0000313" key="5">
    <source>
        <dbReference type="Proteomes" id="UP000251842"/>
    </source>
</evidence>
<dbReference type="Gene3D" id="3.40.50.450">
    <property type="match status" value="1"/>
</dbReference>
<dbReference type="Gene3D" id="1.10.10.10">
    <property type="entry name" value="Winged helix-like DNA-binding domain superfamily/Winged helix DNA-binding domain"/>
    <property type="match status" value="1"/>
</dbReference>
<evidence type="ECO:0000313" key="4">
    <source>
        <dbReference type="EMBL" id="AXA85173.1"/>
    </source>
</evidence>
<dbReference type="PANTHER" id="PTHR43022:SF1">
    <property type="entry name" value="PROTEIN SMF"/>
    <property type="match status" value="1"/>
</dbReference>
<dbReference type="OrthoDB" id="9785707at2"/>
<reference evidence="5" key="1">
    <citation type="submission" date="2018-05" db="EMBL/GenBank/DDBJ databases">
        <title>Luteimonas pekinense sp. nov., isolated from human Meibomian gland secretions, Beijing, China.</title>
        <authorList>
            <person name="Wen T."/>
            <person name="Bai H."/>
            <person name="Lv H."/>
        </authorList>
    </citation>
    <scope>NUCLEOTIDE SEQUENCE [LARGE SCALE GENOMIC DNA]</scope>
    <source>
        <strain evidence="5">83-4</strain>
    </source>
</reference>
<sequence>MPLPASPALLRLVLAGGRIAPRRALLEAHDADADAVLAAGHAAWTAAGLDARQINRLRGCDAETRGIEARSLRWLEAPGHHLVGWGDADYPPLLRHITSPPLALFVAGEPGRLWHPQLAIVGSRGASAGGLDNARLFARALAEAGIAITSGLAAGIDAAAHAAALEVPGGLTLAVLGTGPDIAYPVAHAGLHAAIAGRGAVVSEHPPGTRPLRRHFPARNRIVAGLSLATLVVEAAERSGALISARMAADAGREVFALPGSIHNPLARGCHQLLRDGAQLAERPEDLLDALGVAAAQLAPGLRERLGAPIPCPRDGEDGTDDNPQKLWRALGHDPIPMDRLVERTGLTVAELSPMLLALELEGRLSVEHGRYTRKSA</sequence>
<feature type="domain" description="DprA winged helix" evidence="3">
    <location>
        <begin position="317"/>
        <end position="370"/>
    </location>
</feature>
<gene>
    <name evidence="4" type="primary">dprA</name>
    <name evidence="4" type="ORF">DCD74_11205</name>
</gene>
<protein>
    <submittedName>
        <fullName evidence="4">DNA-protecting protein DprA</fullName>
    </submittedName>
</protein>
<dbReference type="GO" id="GO:0009294">
    <property type="term" value="P:DNA-mediated transformation"/>
    <property type="evidence" value="ECO:0007669"/>
    <property type="project" value="InterPro"/>
</dbReference>
<evidence type="ECO:0000259" key="3">
    <source>
        <dbReference type="Pfam" id="PF17782"/>
    </source>
</evidence>
<keyword evidence="5" id="KW-1185">Reference proteome</keyword>
<dbReference type="InterPro" id="IPR036388">
    <property type="entry name" value="WH-like_DNA-bd_sf"/>
</dbReference>
<dbReference type="Pfam" id="PF17782">
    <property type="entry name" value="WHD_DprA"/>
    <property type="match status" value="1"/>
</dbReference>
<dbReference type="SUPFAM" id="SSF102405">
    <property type="entry name" value="MCP/YpsA-like"/>
    <property type="match status" value="1"/>
</dbReference>
<dbReference type="KEGG" id="lue:DCD74_11205"/>
<dbReference type="EMBL" id="CP029556">
    <property type="protein sequence ID" value="AXA85173.1"/>
    <property type="molecule type" value="Genomic_DNA"/>
</dbReference>
<evidence type="ECO:0000256" key="1">
    <source>
        <dbReference type="ARBA" id="ARBA00006525"/>
    </source>
</evidence>
<evidence type="ECO:0000259" key="2">
    <source>
        <dbReference type="Pfam" id="PF02481"/>
    </source>
</evidence>
<feature type="domain" description="Smf/DprA SLOG" evidence="2">
    <location>
        <begin position="82"/>
        <end position="291"/>
    </location>
</feature>
<name>A0A344J813_9GAMM</name>
<accession>A0A344J813</accession>
<dbReference type="PANTHER" id="PTHR43022">
    <property type="entry name" value="PROTEIN SMF"/>
    <property type="match status" value="1"/>
</dbReference>
<dbReference type="InterPro" id="IPR041614">
    <property type="entry name" value="DprA_WH"/>
</dbReference>
<dbReference type="Pfam" id="PF02481">
    <property type="entry name" value="DNA_processg_A"/>
    <property type="match status" value="1"/>
</dbReference>
<dbReference type="AlphaFoldDB" id="A0A344J813"/>
<dbReference type="InterPro" id="IPR003488">
    <property type="entry name" value="DprA"/>
</dbReference>
<dbReference type="NCBIfam" id="TIGR00732">
    <property type="entry name" value="dprA"/>
    <property type="match status" value="1"/>
</dbReference>
<dbReference type="RefSeq" id="WP_112927384.1">
    <property type="nucleotide sequence ID" value="NZ_CP029556.1"/>
</dbReference>
<dbReference type="Proteomes" id="UP000251842">
    <property type="component" value="Chromosome"/>
</dbReference>
<organism evidence="4 5">
    <name type="scientific">Solilutibacter oculi</name>
    <dbReference type="NCBI Taxonomy" id="2698682"/>
    <lineage>
        <taxon>Bacteria</taxon>
        <taxon>Pseudomonadati</taxon>
        <taxon>Pseudomonadota</taxon>
        <taxon>Gammaproteobacteria</taxon>
        <taxon>Lysobacterales</taxon>
        <taxon>Lysobacteraceae</taxon>
        <taxon>Solilutibacter</taxon>
    </lineage>
</organism>
<dbReference type="InterPro" id="IPR057666">
    <property type="entry name" value="DrpA_SLOG"/>
</dbReference>
<proteinExistence type="inferred from homology"/>
<comment type="similarity">
    <text evidence="1">Belongs to the DprA/Smf family.</text>
</comment>